<dbReference type="AlphaFoldDB" id="A0AAV9Z666"/>
<comment type="caution">
    <text evidence="1">The sequence shown here is derived from an EMBL/GenBank/DDBJ whole genome shotgun (WGS) entry which is preliminary data.</text>
</comment>
<dbReference type="InterPro" id="IPR023393">
    <property type="entry name" value="START-like_dom_sf"/>
</dbReference>
<gene>
    <name evidence="1" type="ORF">R3P38DRAFT_3494774</name>
</gene>
<name>A0AAV9Z666_9AGAR</name>
<evidence type="ECO:0000313" key="1">
    <source>
        <dbReference type="EMBL" id="KAK6971877.1"/>
    </source>
</evidence>
<dbReference type="Gene3D" id="3.30.530.20">
    <property type="match status" value="1"/>
</dbReference>
<dbReference type="Pfam" id="PF08982">
    <property type="entry name" value="AtaL"/>
    <property type="match status" value="1"/>
</dbReference>
<reference evidence="1 2" key="1">
    <citation type="journal article" date="2024" name="J Genomics">
        <title>Draft genome sequencing and assembly of Favolaschia claudopus CIRM-BRFM 2984 isolated from oak limbs.</title>
        <authorList>
            <person name="Navarro D."/>
            <person name="Drula E."/>
            <person name="Chaduli D."/>
            <person name="Cazenave R."/>
            <person name="Ahrendt S."/>
            <person name="Wang J."/>
            <person name="Lipzen A."/>
            <person name="Daum C."/>
            <person name="Barry K."/>
            <person name="Grigoriev I.V."/>
            <person name="Favel A."/>
            <person name="Rosso M.N."/>
            <person name="Martin F."/>
        </authorList>
    </citation>
    <scope>NUCLEOTIDE SEQUENCE [LARGE SCALE GENOMIC DNA]</scope>
    <source>
        <strain evidence="1 2">CIRM-BRFM 2984</strain>
    </source>
</reference>
<protein>
    <recommendedName>
        <fullName evidence="3">DUF4410 domain-containing protein</fullName>
    </recommendedName>
</protein>
<accession>A0AAV9Z666</accession>
<organism evidence="1 2">
    <name type="scientific">Favolaschia claudopus</name>
    <dbReference type="NCBI Taxonomy" id="2862362"/>
    <lineage>
        <taxon>Eukaryota</taxon>
        <taxon>Fungi</taxon>
        <taxon>Dikarya</taxon>
        <taxon>Basidiomycota</taxon>
        <taxon>Agaricomycotina</taxon>
        <taxon>Agaricomycetes</taxon>
        <taxon>Agaricomycetidae</taxon>
        <taxon>Agaricales</taxon>
        <taxon>Marasmiineae</taxon>
        <taxon>Mycenaceae</taxon>
        <taxon>Favolaschia</taxon>
    </lineage>
</organism>
<dbReference type="InterPro" id="IPR015075">
    <property type="entry name" value="AtaL"/>
</dbReference>
<sequence>MEQKVAESTTRGVLWVKMSCAGENGHRSRKREGWWLCLALRSTFVGRCRHRAVMLEGRFWLSLDSIRYKQNRVFPTYAFAATRPVNQPGVEPVITEEQLWKGLEIKARNPSVFVPMITSAKVTKDSGNKARNHVQFCMAKLTLINNRQLTREVTFGTNPQVITEEIEGHAATIVYFEMHTGSRVTNIISYGPDGQLLLTYGFANGIPGIPSDKPKPSAKELNDMIGKAVEHGIDVVRQMVKEGKL</sequence>
<dbReference type="SUPFAM" id="SSF55961">
    <property type="entry name" value="Bet v1-like"/>
    <property type="match status" value="1"/>
</dbReference>
<proteinExistence type="predicted"/>
<dbReference type="Proteomes" id="UP001362999">
    <property type="component" value="Unassembled WGS sequence"/>
</dbReference>
<dbReference type="EMBL" id="JAWWNJ010000202">
    <property type="protein sequence ID" value="KAK6971877.1"/>
    <property type="molecule type" value="Genomic_DNA"/>
</dbReference>
<evidence type="ECO:0000313" key="2">
    <source>
        <dbReference type="Proteomes" id="UP001362999"/>
    </source>
</evidence>
<keyword evidence="2" id="KW-1185">Reference proteome</keyword>
<evidence type="ECO:0008006" key="3">
    <source>
        <dbReference type="Google" id="ProtNLM"/>
    </source>
</evidence>